<keyword evidence="2" id="KW-0812">Transmembrane</keyword>
<evidence type="ECO:0000313" key="4">
    <source>
        <dbReference type="Proteomes" id="UP000013827"/>
    </source>
</evidence>
<dbReference type="GeneID" id="17263906"/>
<proteinExistence type="predicted"/>
<name>A0A0D3K013_EMIH1</name>
<sequence length="418" mass="44165">MAQTPVTPRRRVSAPPSLASRESRHEDTSCRLCTLERRSGVRECHFCRQTATADSLGLPDSHWRRAIFSRDAFADNASGLSDEGVSAAMNESFRVATCSVKNLDAFRDAMISMPDALRQSQAAKDVFTREVPQNLSLLPTDNGLLLLSHYVEETPHVGVFKAACDHLAPLLAKGPLVHGGGVCRWASGLNPAGAGCPFAAVWTLSLGAAGFPGLAGLKVEDERDATEAAVYALANSVLLPTGVLGVRLIRDGDILMAIVGTSNMAAAATPFLPLHVPGAAAPRLIGKGPIVWRRHVPHAAARRSFARGDSTHFSLSLAPAKLDHHRVQQHDGDGDGDGDDDEQASRTRTAPPSPSLSRLAPLEETSTRASSGRVEGASRATGSDARETDRSPPQLWTMGLLAGSAVLLGLVRAGVVRG</sequence>
<dbReference type="RefSeq" id="XP_005770306.1">
    <property type="nucleotide sequence ID" value="XM_005770249.1"/>
</dbReference>
<dbReference type="KEGG" id="ehx:EMIHUDRAFT_436346"/>
<dbReference type="EnsemblProtists" id="EOD17877">
    <property type="protein sequence ID" value="EOD17877"/>
    <property type="gene ID" value="EMIHUDRAFT_436346"/>
</dbReference>
<reference evidence="4" key="1">
    <citation type="journal article" date="2013" name="Nature">
        <title>Pan genome of the phytoplankton Emiliania underpins its global distribution.</title>
        <authorList>
            <person name="Read B.A."/>
            <person name="Kegel J."/>
            <person name="Klute M.J."/>
            <person name="Kuo A."/>
            <person name="Lefebvre S.C."/>
            <person name="Maumus F."/>
            <person name="Mayer C."/>
            <person name="Miller J."/>
            <person name="Monier A."/>
            <person name="Salamov A."/>
            <person name="Young J."/>
            <person name="Aguilar M."/>
            <person name="Claverie J.M."/>
            <person name="Frickenhaus S."/>
            <person name="Gonzalez K."/>
            <person name="Herman E.K."/>
            <person name="Lin Y.C."/>
            <person name="Napier J."/>
            <person name="Ogata H."/>
            <person name="Sarno A.F."/>
            <person name="Shmutz J."/>
            <person name="Schroeder D."/>
            <person name="de Vargas C."/>
            <person name="Verret F."/>
            <person name="von Dassow P."/>
            <person name="Valentin K."/>
            <person name="Van de Peer Y."/>
            <person name="Wheeler G."/>
            <person name="Dacks J.B."/>
            <person name="Delwiche C.F."/>
            <person name="Dyhrman S.T."/>
            <person name="Glockner G."/>
            <person name="John U."/>
            <person name="Richards T."/>
            <person name="Worden A.Z."/>
            <person name="Zhang X."/>
            <person name="Grigoriev I.V."/>
            <person name="Allen A.E."/>
            <person name="Bidle K."/>
            <person name="Borodovsky M."/>
            <person name="Bowler C."/>
            <person name="Brownlee C."/>
            <person name="Cock J.M."/>
            <person name="Elias M."/>
            <person name="Gladyshev V.N."/>
            <person name="Groth M."/>
            <person name="Guda C."/>
            <person name="Hadaegh A."/>
            <person name="Iglesias-Rodriguez M.D."/>
            <person name="Jenkins J."/>
            <person name="Jones B.M."/>
            <person name="Lawson T."/>
            <person name="Leese F."/>
            <person name="Lindquist E."/>
            <person name="Lobanov A."/>
            <person name="Lomsadze A."/>
            <person name="Malik S.B."/>
            <person name="Marsh M.E."/>
            <person name="Mackinder L."/>
            <person name="Mock T."/>
            <person name="Mueller-Roeber B."/>
            <person name="Pagarete A."/>
            <person name="Parker M."/>
            <person name="Probert I."/>
            <person name="Quesneville H."/>
            <person name="Raines C."/>
            <person name="Rensing S.A."/>
            <person name="Riano-Pachon D.M."/>
            <person name="Richier S."/>
            <person name="Rokitta S."/>
            <person name="Shiraiwa Y."/>
            <person name="Soanes D.M."/>
            <person name="van der Giezen M."/>
            <person name="Wahlund T.M."/>
            <person name="Williams B."/>
            <person name="Wilson W."/>
            <person name="Wolfe G."/>
            <person name="Wurch L.L."/>
        </authorList>
    </citation>
    <scope>NUCLEOTIDE SEQUENCE</scope>
</reference>
<keyword evidence="2" id="KW-0472">Membrane</keyword>
<feature type="compositionally biased region" description="Basic and acidic residues" evidence="1">
    <location>
        <begin position="321"/>
        <end position="333"/>
    </location>
</feature>
<dbReference type="RefSeq" id="XP_005781527.1">
    <property type="nucleotide sequence ID" value="XM_005781470.1"/>
</dbReference>
<feature type="region of interest" description="Disordered" evidence="1">
    <location>
        <begin position="1"/>
        <end position="23"/>
    </location>
</feature>
<dbReference type="HOGENOM" id="CLU_657935_0_0_1"/>
<evidence type="ECO:0000256" key="2">
    <source>
        <dbReference type="SAM" id="Phobius"/>
    </source>
</evidence>
<accession>A0A0D3K013</accession>
<feature type="compositionally biased region" description="Low complexity" evidence="1">
    <location>
        <begin position="346"/>
        <end position="362"/>
    </location>
</feature>
<keyword evidence="2" id="KW-1133">Transmembrane helix</keyword>
<reference evidence="3" key="2">
    <citation type="submission" date="2024-10" db="UniProtKB">
        <authorList>
            <consortium name="EnsemblProtists"/>
        </authorList>
    </citation>
    <scope>IDENTIFICATION</scope>
</reference>
<keyword evidence="4" id="KW-1185">Reference proteome</keyword>
<dbReference type="Proteomes" id="UP000013827">
    <property type="component" value="Unassembled WGS sequence"/>
</dbReference>
<dbReference type="GeneID" id="17274644"/>
<organism evidence="3 4">
    <name type="scientific">Emiliania huxleyi (strain CCMP1516)</name>
    <dbReference type="NCBI Taxonomy" id="280463"/>
    <lineage>
        <taxon>Eukaryota</taxon>
        <taxon>Haptista</taxon>
        <taxon>Haptophyta</taxon>
        <taxon>Prymnesiophyceae</taxon>
        <taxon>Isochrysidales</taxon>
        <taxon>Noelaerhabdaceae</taxon>
        <taxon>Emiliania</taxon>
    </lineage>
</organism>
<evidence type="ECO:0000256" key="1">
    <source>
        <dbReference type="SAM" id="MobiDB-lite"/>
    </source>
</evidence>
<feature type="region of interest" description="Disordered" evidence="1">
    <location>
        <begin position="319"/>
        <end position="393"/>
    </location>
</feature>
<dbReference type="EnsemblProtists" id="EOD29098">
    <property type="protein sequence ID" value="EOD29098"/>
    <property type="gene ID" value="EMIHUDRAFT_442816"/>
</dbReference>
<feature type="transmembrane region" description="Helical" evidence="2">
    <location>
        <begin position="395"/>
        <end position="415"/>
    </location>
</feature>
<dbReference type="PaxDb" id="2903-EOD17877"/>
<evidence type="ECO:0000313" key="3">
    <source>
        <dbReference type="EnsemblProtists" id="EOD29098"/>
    </source>
</evidence>
<dbReference type="AlphaFoldDB" id="A0A0D3K013"/>
<protein>
    <submittedName>
        <fullName evidence="3">Uncharacterized protein</fullName>
    </submittedName>
</protein>
<dbReference type="KEGG" id="ehx:EMIHUDRAFT_442816"/>